<feature type="transmembrane region" description="Helical" evidence="12">
    <location>
        <begin position="89"/>
        <end position="109"/>
    </location>
</feature>
<sequence length="811" mass="92245">MIKTAMSTEANRTLSNWNTTIWSRGNVLVDQDDFETEGSMRHLSTLNQVLISFLCVFGVGANICSLVLLKRAETPRNRKQTLMVRCLIWNDLLALVGSFLLMHMQLYLWPEELVIPRWFCILRVLLRAFGLSSGSVATVMAVERCLALTRPFFYQKHITQKTIKVAIGSFWAVSLLMVCLPFMGFGLYYDSNAPTRRYTCARYRFATKTVDIAYAYFMFIFGMVMCVVIVICNLTVVTVLSKVGKTTKGRIRRTTISRNSRELFFNHTTQEEISFAKLMVVLCVSFLACWVPLMLTIITAQLDQGRKHKVFYRVADICMALNFILDPVIYVLSRRPHRRDLRSLMKPFCLDCFPQIEWITSNGSRASQRNSGFPWNFGMSATNFKSYQDEMPKRLCAEEKHEEDKPNTDLHCDELICRENQTGQGQFDATLDQGPTTDESRIPMTGCQHTFCDPIVVQIRIQDGCSPSVSLWNNGKKEWSESTRGQWSCCKINRCKKFLSDNYTSVERIPAHENMSGVSVNSHYVSHSLPEPTCLRDSVNPYPPDSPSRGALVTEYTRDTRTLCTLTIHHNVNSSPGNSNNHYLSDPSGLESSTSHRHLEPPRLRSSTVNQPSDHIRLWASIFDHHSEPKRLESSTIDQHSGRSRSGSLVIDYHSEPIRLRSSINDHYSECRGFLVSGQCSECTRLRSSTNYHCSECRGFSASGYYSECTRLRSSTNDHCSECRGFSASGHYSECTRLGSSTVDHSSEHTKLKSSTSDSQPKFTRLRSSTIGNHSEYTRLKLLTSDDASEHQTFSTPRNLLFRKLHHITTT</sequence>
<evidence type="ECO:0000256" key="12">
    <source>
        <dbReference type="SAM" id="Phobius"/>
    </source>
</evidence>
<name>A0ABM1TM73_LIMPO</name>
<evidence type="ECO:0000256" key="8">
    <source>
        <dbReference type="ARBA" id="ARBA00023170"/>
    </source>
</evidence>
<keyword evidence="5 12" id="KW-1133">Transmembrane helix</keyword>
<proteinExistence type="inferred from homology"/>
<organism evidence="14 15">
    <name type="scientific">Limulus polyphemus</name>
    <name type="common">Atlantic horseshoe crab</name>
    <dbReference type="NCBI Taxonomy" id="6850"/>
    <lineage>
        <taxon>Eukaryota</taxon>
        <taxon>Metazoa</taxon>
        <taxon>Ecdysozoa</taxon>
        <taxon>Arthropoda</taxon>
        <taxon>Chelicerata</taxon>
        <taxon>Merostomata</taxon>
        <taxon>Xiphosura</taxon>
        <taxon>Limulidae</taxon>
        <taxon>Limulus</taxon>
    </lineage>
</organism>
<dbReference type="PROSITE" id="PS50262">
    <property type="entry name" value="G_PROTEIN_RECEP_F1_2"/>
    <property type="match status" value="1"/>
</dbReference>
<keyword evidence="9" id="KW-0325">Glycoprotein</keyword>
<keyword evidence="6" id="KW-0297">G-protein coupled receptor</keyword>
<evidence type="ECO:0000256" key="3">
    <source>
        <dbReference type="ARBA" id="ARBA00022475"/>
    </source>
</evidence>
<dbReference type="InterPro" id="IPR008365">
    <property type="entry name" value="Prostanoid_rcpt"/>
</dbReference>
<dbReference type="GeneID" id="106471776"/>
<evidence type="ECO:0000259" key="13">
    <source>
        <dbReference type="PROSITE" id="PS50262"/>
    </source>
</evidence>
<evidence type="ECO:0000256" key="7">
    <source>
        <dbReference type="ARBA" id="ARBA00023136"/>
    </source>
</evidence>
<feature type="region of interest" description="Disordered" evidence="11">
    <location>
        <begin position="575"/>
        <end position="610"/>
    </location>
</feature>
<dbReference type="PANTHER" id="PTHR11866">
    <property type="entry name" value="G-PROTEIN COUPLED RECEPTOR FAMILY 1 MEMBER"/>
    <property type="match status" value="1"/>
</dbReference>
<evidence type="ECO:0000313" key="14">
    <source>
        <dbReference type="Proteomes" id="UP000694941"/>
    </source>
</evidence>
<dbReference type="Proteomes" id="UP000694941">
    <property type="component" value="Unplaced"/>
</dbReference>
<comment type="similarity">
    <text evidence="2">Belongs to the G-protein coupled receptor 1 family.</text>
</comment>
<dbReference type="Pfam" id="PF00001">
    <property type="entry name" value="7tm_1"/>
    <property type="match status" value="1"/>
</dbReference>
<evidence type="ECO:0000256" key="10">
    <source>
        <dbReference type="ARBA" id="ARBA00023224"/>
    </source>
</evidence>
<keyword evidence="10" id="KW-0807">Transducer</keyword>
<feature type="transmembrane region" description="Helical" evidence="12">
    <location>
        <begin position="121"/>
        <end position="142"/>
    </location>
</feature>
<reference evidence="15" key="1">
    <citation type="submission" date="2025-08" db="UniProtKB">
        <authorList>
            <consortium name="RefSeq"/>
        </authorList>
    </citation>
    <scope>IDENTIFICATION</scope>
    <source>
        <tissue evidence="15">Muscle</tissue>
    </source>
</reference>
<keyword evidence="14" id="KW-1185">Reference proteome</keyword>
<evidence type="ECO:0000313" key="15">
    <source>
        <dbReference type="RefSeq" id="XP_022256979.1"/>
    </source>
</evidence>
<dbReference type="PROSITE" id="PS00237">
    <property type="entry name" value="G_PROTEIN_RECEP_F1_1"/>
    <property type="match status" value="1"/>
</dbReference>
<feature type="transmembrane region" description="Helical" evidence="12">
    <location>
        <begin position="213"/>
        <end position="240"/>
    </location>
</feature>
<feature type="transmembrane region" description="Helical" evidence="12">
    <location>
        <begin position="49"/>
        <end position="69"/>
    </location>
</feature>
<evidence type="ECO:0000256" key="4">
    <source>
        <dbReference type="ARBA" id="ARBA00022692"/>
    </source>
</evidence>
<evidence type="ECO:0000256" key="1">
    <source>
        <dbReference type="ARBA" id="ARBA00004651"/>
    </source>
</evidence>
<evidence type="ECO:0000256" key="11">
    <source>
        <dbReference type="SAM" id="MobiDB-lite"/>
    </source>
</evidence>
<keyword evidence="3" id="KW-1003">Cell membrane</keyword>
<dbReference type="PANTHER" id="PTHR11866:SF16">
    <property type="entry name" value="PROSTAGLANDIN E2 RECEPTOR EP4 SUBTYPE-LIKE PROTEIN"/>
    <property type="match status" value="1"/>
</dbReference>
<evidence type="ECO:0000256" key="2">
    <source>
        <dbReference type="ARBA" id="ARBA00010663"/>
    </source>
</evidence>
<dbReference type="InterPro" id="IPR017452">
    <property type="entry name" value="GPCR_Rhodpsn_7TM"/>
</dbReference>
<accession>A0ABM1TM73</accession>
<protein>
    <submittedName>
        <fullName evidence="15">Uncharacterized protein LOC106471776</fullName>
    </submittedName>
</protein>
<feature type="transmembrane region" description="Helical" evidence="12">
    <location>
        <begin position="278"/>
        <end position="298"/>
    </location>
</feature>
<feature type="domain" description="G-protein coupled receptors family 1 profile" evidence="13">
    <location>
        <begin position="61"/>
        <end position="330"/>
    </location>
</feature>
<feature type="transmembrane region" description="Helical" evidence="12">
    <location>
        <begin position="310"/>
        <end position="332"/>
    </location>
</feature>
<dbReference type="RefSeq" id="XP_022256979.1">
    <property type="nucleotide sequence ID" value="XM_022401271.1"/>
</dbReference>
<comment type="subcellular location">
    <subcellularLocation>
        <location evidence="1">Cell membrane</location>
        <topology evidence="1">Multi-pass membrane protein</topology>
    </subcellularLocation>
</comment>
<feature type="transmembrane region" description="Helical" evidence="12">
    <location>
        <begin position="163"/>
        <end position="189"/>
    </location>
</feature>
<dbReference type="InterPro" id="IPR000276">
    <property type="entry name" value="GPCR_Rhodpsn"/>
</dbReference>
<keyword evidence="7 12" id="KW-0472">Membrane</keyword>
<gene>
    <name evidence="15" type="primary">LOC106471776</name>
</gene>
<evidence type="ECO:0000256" key="9">
    <source>
        <dbReference type="ARBA" id="ARBA00023180"/>
    </source>
</evidence>
<evidence type="ECO:0000256" key="6">
    <source>
        <dbReference type="ARBA" id="ARBA00023040"/>
    </source>
</evidence>
<keyword evidence="4 12" id="KW-0812">Transmembrane</keyword>
<dbReference type="SUPFAM" id="SSF81321">
    <property type="entry name" value="Family A G protein-coupled receptor-like"/>
    <property type="match status" value="1"/>
</dbReference>
<keyword evidence="8" id="KW-0675">Receptor</keyword>
<evidence type="ECO:0000256" key="5">
    <source>
        <dbReference type="ARBA" id="ARBA00022989"/>
    </source>
</evidence>
<dbReference type="Gene3D" id="1.20.1070.10">
    <property type="entry name" value="Rhodopsin 7-helix transmembrane proteins"/>
    <property type="match status" value="1"/>
</dbReference>